<organism evidence="7 8">
    <name type="scientific">[Clostridium] methylpentosum DSM 5476</name>
    <dbReference type="NCBI Taxonomy" id="537013"/>
    <lineage>
        <taxon>Bacteria</taxon>
        <taxon>Bacillati</taxon>
        <taxon>Bacillota</taxon>
        <taxon>Clostridia</taxon>
        <taxon>Eubacteriales</taxon>
        <taxon>Oscillospiraceae</taxon>
        <taxon>Oscillospiraceae incertae sedis</taxon>
    </lineage>
</organism>
<dbReference type="InterPro" id="IPR016082">
    <property type="entry name" value="Ribosomal_uL30_ferredoxin-like"/>
</dbReference>
<dbReference type="SUPFAM" id="SSF55129">
    <property type="entry name" value="Ribosomal protein L30p/L7e"/>
    <property type="match status" value="1"/>
</dbReference>
<keyword evidence="4 5" id="KW-0687">Ribonucleoprotein</keyword>
<accession>C0E8M5</accession>
<dbReference type="STRING" id="537013.CLOSTMETH_00170"/>
<dbReference type="HAMAP" id="MF_01371_B">
    <property type="entry name" value="Ribosomal_uL30_B"/>
    <property type="match status" value="1"/>
</dbReference>
<dbReference type="Proteomes" id="UP000003340">
    <property type="component" value="Unassembled WGS sequence"/>
</dbReference>
<dbReference type="Gene3D" id="3.30.1390.20">
    <property type="entry name" value="Ribosomal protein L30, ferredoxin-like fold domain"/>
    <property type="match status" value="1"/>
</dbReference>
<dbReference type="AlphaFoldDB" id="C0E8M5"/>
<evidence type="ECO:0000256" key="3">
    <source>
        <dbReference type="ARBA" id="ARBA00022980"/>
    </source>
</evidence>
<dbReference type="InterPro" id="IPR005996">
    <property type="entry name" value="Ribosomal_uL30_bac-type"/>
</dbReference>
<proteinExistence type="inferred from homology"/>
<name>C0E8M5_9FIRM</name>
<comment type="caution">
    <text evidence="7">The sequence shown here is derived from an EMBL/GenBank/DDBJ whole genome shotgun (WGS) entry which is preliminary data.</text>
</comment>
<evidence type="ECO:0000256" key="2">
    <source>
        <dbReference type="ARBA" id="ARBA00011838"/>
    </source>
</evidence>
<reference evidence="7 8" key="2">
    <citation type="submission" date="2009-02" db="EMBL/GenBank/DDBJ databases">
        <title>Draft genome sequence of Clostridium methylpentosum (DSM 5476).</title>
        <authorList>
            <person name="Sudarsanam P."/>
            <person name="Ley R."/>
            <person name="Guruge J."/>
            <person name="Turnbaugh P.J."/>
            <person name="Mahowald M."/>
            <person name="Liep D."/>
            <person name="Gordon J."/>
        </authorList>
    </citation>
    <scope>NUCLEOTIDE SEQUENCE [LARGE SCALE GENOMIC DNA]</scope>
    <source>
        <strain evidence="7 8">DSM 5476</strain>
    </source>
</reference>
<comment type="subunit">
    <text evidence="2 5">Part of the 50S ribosomal subunit.</text>
</comment>
<feature type="domain" description="Large ribosomal subunit protein uL30-like ferredoxin-like fold" evidence="6">
    <location>
        <begin position="5"/>
        <end position="54"/>
    </location>
</feature>
<keyword evidence="3 5" id="KW-0689">Ribosomal protein</keyword>
<dbReference type="GO" id="GO:0003735">
    <property type="term" value="F:structural constituent of ribosome"/>
    <property type="evidence" value="ECO:0007669"/>
    <property type="project" value="InterPro"/>
</dbReference>
<sequence length="59" mass="6230">MANLNIKLVKSLIGSKKDQIATAQALGLKKIGDVTTQPDNAATKGKINKISHLVEVSES</sequence>
<gene>
    <name evidence="5 7" type="primary">rpmD</name>
    <name evidence="7" type="ORF">CLOSTMETH_00170</name>
</gene>
<dbReference type="HOGENOM" id="CLU_131047_2_1_9"/>
<dbReference type="eggNOG" id="COG1841">
    <property type="taxonomic scope" value="Bacteria"/>
</dbReference>
<dbReference type="EMBL" id="ACEC01000008">
    <property type="protein sequence ID" value="EEG32151.1"/>
    <property type="molecule type" value="Genomic_DNA"/>
</dbReference>
<reference evidence="7 8" key="1">
    <citation type="submission" date="2009-01" db="EMBL/GenBank/DDBJ databases">
        <authorList>
            <person name="Fulton L."/>
            <person name="Clifton S."/>
            <person name="Fulton B."/>
            <person name="Xu J."/>
            <person name="Minx P."/>
            <person name="Pepin K.H."/>
            <person name="Johnson M."/>
            <person name="Bhonagiri V."/>
            <person name="Nash W.E."/>
            <person name="Mardis E.R."/>
            <person name="Wilson R.K."/>
        </authorList>
    </citation>
    <scope>NUCLEOTIDE SEQUENCE [LARGE SCALE GENOMIC DNA]</scope>
    <source>
        <strain evidence="7 8">DSM 5476</strain>
    </source>
</reference>
<evidence type="ECO:0000256" key="5">
    <source>
        <dbReference type="HAMAP-Rule" id="MF_01371"/>
    </source>
</evidence>
<dbReference type="CDD" id="cd01658">
    <property type="entry name" value="Ribosomal_L30"/>
    <property type="match status" value="1"/>
</dbReference>
<comment type="similarity">
    <text evidence="1 5">Belongs to the universal ribosomal protein uL30 family.</text>
</comment>
<evidence type="ECO:0000256" key="4">
    <source>
        <dbReference type="ARBA" id="ARBA00023274"/>
    </source>
</evidence>
<dbReference type="Pfam" id="PF00327">
    <property type="entry name" value="Ribosomal_L30"/>
    <property type="match status" value="1"/>
</dbReference>
<dbReference type="NCBIfam" id="TIGR01308">
    <property type="entry name" value="rpmD_bact"/>
    <property type="match status" value="1"/>
</dbReference>
<keyword evidence="8" id="KW-1185">Reference proteome</keyword>
<dbReference type="InterPro" id="IPR036919">
    <property type="entry name" value="Ribo_uL30_ferredoxin-like_sf"/>
</dbReference>
<dbReference type="PIRSF" id="PIRSF002211">
    <property type="entry name" value="Ribosomal_L30_bac-type"/>
    <property type="match status" value="1"/>
</dbReference>
<evidence type="ECO:0000313" key="8">
    <source>
        <dbReference type="Proteomes" id="UP000003340"/>
    </source>
</evidence>
<evidence type="ECO:0000256" key="1">
    <source>
        <dbReference type="ARBA" id="ARBA00007594"/>
    </source>
</evidence>
<protein>
    <recommendedName>
        <fullName evidence="5">Large ribosomal subunit protein uL30</fullName>
    </recommendedName>
</protein>
<dbReference type="GO" id="GO:0015934">
    <property type="term" value="C:large ribosomal subunit"/>
    <property type="evidence" value="ECO:0007669"/>
    <property type="project" value="InterPro"/>
</dbReference>
<evidence type="ECO:0000313" key="7">
    <source>
        <dbReference type="EMBL" id="EEG32151.1"/>
    </source>
</evidence>
<evidence type="ECO:0000259" key="6">
    <source>
        <dbReference type="Pfam" id="PF00327"/>
    </source>
</evidence>
<dbReference type="GO" id="GO:0006412">
    <property type="term" value="P:translation"/>
    <property type="evidence" value="ECO:0007669"/>
    <property type="project" value="UniProtKB-UniRule"/>
</dbReference>